<evidence type="ECO:0000313" key="2">
    <source>
        <dbReference type="EMBL" id="OAE21645.1"/>
    </source>
</evidence>
<feature type="compositionally biased region" description="Acidic residues" evidence="1">
    <location>
        <begin position="167"/>
        <end position="185"/>
    </location>
</feature>
<dbReference type="SUPFAM" id="SSF53098">
    <property type="entry name" value="Ribonuclease H-like"/>
    <property type="match status" value="1"/>
</dbReference>
<comment type="caution">
    <text evidence="2">The sequence shown here is derived from an EMBL/GenBank/DDBJ whole genome shotgun (WGS) entry which is preliminary data.</text>
</comment>
<evidence type="ECO:0000256" key="1">
    <source>
        <dbReference type="SAM" id="MobiDB-lite"/>
    </source>
</evidence>
<name>A0A176VNU4_MARPO</name>
<dbReference type="InterPro" id="IPR012337">
    <property type="entry name" value="RNaseH-like_sf"/>
</dbReference>
<dbReference type="Proteomes" id="UP000077202">
    <property type="component" value="Unassembled WGS sequence"/>
</dbReference>
<accession>A0A176VNU4</accession>
<evidence type="ECO:0000313" key="3">
    <source>
        <dbReference type="Proteomes" id="UP000077202"/>
    </source>
</evidence>
<reference evidence="2" key="1">
    <citation type="submission" date="2016-03" db="EMBL/GenBank/DDBJ databases">
        <title>Mechanisms controlling the formation of the plant cell surface in tip-growing cells are functionally conserved among land plants.</title>
        <authorList>
            <person name="Honkanen S."/>
            <person name="Jones V.A."/>
            <person name="Morieri G."/>
            <person name="Champion C."/>
            <person name="Hetherington A.J."/>
            <person name="Kelly S."/>
            <person name="Saint-Marcoux D."/>
            <person name="Proust H."/>
            <person name="Prescott H."/>
            <person name="Dolan L."/>
        </authorList>
    </citation>
    <scope>NUCLEOTIDE SEQUENCE [LARGE SCALE GENOMIC DNA]</scope>
    <source>
        <tissue evidence="2">Whole gametophyte</tissue>
    </source>
</reference>
<sequence length="235" mass="26819">MIDDSKALVTYMKQKYLNRELKHKMKQDVPTRFDGLLIMLQSVVAELDEAINLLKKKKQENRAEKIYAEVLEELIQLLNYFKLASKSLEPFNTPTLHLLGIWLAKLKTHLQPRDEPVSVDGANDEKVGAPKLKVKSMCGGRRPSLAKTNSLKRPRTVVLNVGPNREDSDDNESVEDHDEPVEDSQLEASIDAELAEYRLLKVSKNDKVILLQPDTQKRARSDGDIKHDVSLLPWW</sequence>
<organism evidence="2 3">
    <name type="scientific">Marchantia polymorpha subsp. ruderalis</name>
    <dbReference type="NCBI Taxonomy" id="1480154"/>
    <lineage>
        <taxon>Eukaryota</taxon>
        <taxon>Viridiplantae</taxon>
        <taxon>Streptophyta</taxon>
        <taxon>Embryophyta</taxon>
        <taxon>Marchantiophyta</taxon>
        <taxon>Marchantiopsida</taxon>
        <taxon>Marchantiidae</taxon>
        <taxon>Marchantiales</taxon>
        <taxon>Marchantiaceae</taxon>
        <taxon>Marchantia</taxon>
    </lineage>
</organism>
<feature type="region of interest" description="Disordered" evidence="1">
    <location>
        <begin position="136"/>
        <end position="187"/>
    </location>
</feature>
<dbReference type="AlphaFoldDB" id="A0A176VNU4"/>
<dbReference type="EMBL" id="LVLJ01003371">
    <property type="protein sequence ID" value="OAE21645.1"/>
    <property type="molecule type" value="Genomic_DNA"/>
</dbReference>
<proteinExistence type="predicted"/>
<protein>
    <submittedName>
        <fullName evidence="2">Uncharacterized protein</fullName>
    </submittedName>
</protein>
<gene>
    <name evidence="2" type="ORF">AXG93_2619s1130</name>
</gene>
<keyword evidence="3" id="KW-1185">Reference proteome</keyword>